<dbReference type="EMBL" id="BMZM01000002">
    <property type="protein sequence ID" value="GHC21514.1"/>
    <property type="molecule type" value="Genomic_DNA"/>
</dbReference>
<evidence type="ECO:0000256" key="5">
    <source>
        <dbReference type="RuleBase" id="RU361161"/>
    </source>
</evidence>
<evidence type="ECO:0000313" key="7">
    <source>
        <dbReference type="EMBL" id="GHC21514.1"/>
    </source>
</evidence>
<comment type="caution">
    <text evidence="7">The sequence shown here is derived from an EMBL/GenBank/DDBJ whole genome shotgun (WGS) entry which is preliminary data.</text>
</comment>
<dbReference type="InterPro" id="IPR036881">
    <property type="entry name" value="Glyco_hydro_3_C_sf"/>
</dbReference>
<dbReference type="InterPro" id="IPR013783">
    <property type="entry name" value="Ig-like_fold"/>
</dbReference>
<dbReference type="Pfam" id="PF01915">
    <property type="entry name" value="Glyco_hydro_3_C"/>
    <property type="match status" value="1"/>
</dbReference>
<dbReference type="InterPro" id="IPR019800">
    <property type="entry name" value="Glyco_hydro_3_AS"/>
</dbReference>
<dbReference type="Gene3D" id="3.20.20.300">
    <property type="entry name" value="Glycoside hydrolase, family 3, N-terminal domain"/>
    <property type="match status" value="1"/>
</dbReference>
<dbReference type="Pfam" id="PF14310">
    <property type="entry name" value="Fn3-like"/>
    <property type="match status" value="1"/>
</dbReference>
<dbReference type="PROSITE" id="PS00775">
    <property type="entry name" value="GLYCOSYL_HYDROL_F3"/>
    <property type="match status" value="1"/>
</dbReference>
<protein>
    <submittedName>
        <fullName evidence="7">Glycosyl hydrolase</fullName>
    </submittedName>
</protein>
<evidence type="ECO:0000256" key="4">
    <source>
        <dbReference type="ARBA" id="ARBA00023295"/>
    </source>
</evidence>
<proteinExistence type="inferred from homology"/>
<evidence type="ECO:0000313" key="8">
    <source>
        <dbReference type="Proteomes" id="UP000604243"/>
    </source>
</evidence>
<dbReference type="RefSeq" id="WP_189516083.1">
    <property type="nucleotide sequence ID" value="NZ_BMZM01000002.1"/>
</dbReference>
<keyword evidence="3" id="KW-0119">Carbohydrate metabolism</keyword>
<dbReference type="InterPro" id="IPR050288">
    <property type="entry name" value="Cellulose_deg_GH3"/>
</dbReference>
<keyword evidence="4 5" id="KW-0326">Glycosidase</keyword>
<gene>
    <name evidence="7" type="ORF">GCM10010082_11530</name>
</gene>
<dbReference type="Gene3D" id="2.60.40.10">
    <property type="entry name" value="Immunoglobulins"/>
    <property type="match status" value="1"/>
</dbReference>
<keyword evidence="8" id="KW-1185">Reference proteome</keyword>
<dbReference type="Pfam" id="PF00933">
    <property type="entry name" value="Glyco_hydro_3"/>
    <property type="match status" value="1"/>
</dbReference>
<accession>A0ABQ3FES6</accession>
<evidence type="ECO:0000256" key="3">
    <source>
        <dbReference type="ARBA" id="ARBA00023277"/>
    </source>
</evidence>
<reference evidence="8" key="1">
    <citation type="journal article" date="2019" name="Int. J. Syst. Evol. Microbiol.">
        <title>The Global Catalogue of Microorganisms (GCM) 10K type strain sequencing project: providing services to taxonomists for standard genome sequencing and annotation.</title>
        <authorList>
            <consortium name="The Broad Institute Genomics Platform"/>
            <consortium name="The Broad Institute Genome Sequencing Center for Infectious Disease"/>
            <person name="Wu L."/>
            <person name="Ma J."/>
        </authorList>
    </citation>
    <scope>NUCLEOTIDE SEQUENCE [LARGE SCALE GENOMIC DNA]</scope>
    <source>
        <strain evidence="8">KCTC 42082</strain>
    </source>
</reference>
<keyword evidence="2 5" id="KW-0378">Hydrolase</keyword>
<dbReference type="Gene3D" id="3.40.50.1700">
    <property type="entry name" value="Glycoside hydrolase family 3 C-terminal domain"/>
    <property type="match status" value="1"/>
</dbReference>
<dbReference type="PANTHER" id="PTHR42715">
    <property type="entry name" value="BETA-GLUCOSIDASE"/>
    <property type="match status" value="1"/>
</dbReference>
<comment type="similarity">
    <text evidence="1 5">Belongs to the glycosyl hydrolase 3 family.</text>
</comment>
<feature type="domain" description="Fibronectin type III-like" evidence="6">
    <location>
        <begin position="582"/>
        <end position="652"/>
    </location>
</feature>
<dbReference type="InterPro" id="IPR036962">
    <property type="entry name" value="Glyco_hydro_3_N_sf"/>
</dbReference>
<evidence type="ECO:0000256" key="1">
    <source>
        <dbReference type="ARBA" id="ARBA00005336"/>
    </source>
</evidence>
<dbReference type="SMART" id="SM01217">
    <property type="entry name" value="Fn3_like"/>
    <property type="match status" value="1"/>
</dbReference>
<dbReference type="SUPFAM" id="SSF51445">
    <property type="entry name" value="(Trans)glycosidases"/>
    <property type="match status" value="1"/>
</dbReference>
<evidence type="ECO:0000256" key="2">
    <source>
        <dbReference type="ARBA" id="ARBA00022801"/>
    </source>
</evidence>
<name>A0ABQ3FES6_9GAMM</name>
<dbReference type="InterPro" id="IPR001764">
    <property type="entry name" value="Glyco_hydro_3_N"/>
</dbReference>
<dbReference type="SUPFAM" id="SSF52279">
    <property type="entry name" value="Beta-D-glucan exohydrolase, C-terminal domain"/>
    <property type="match status" value="1"/>
</dbReference>
<dbReference type="PRINTS" id="PR00133">
    <property type="entry name" value="GLHYDRLASE3"/>
</dbReference>
<dbReference type="InterPro" id="IPR002772">
    <property type="entry name" value="Glyco_hydro_3_C"/>
</dbReference>
<evidence type="ECO:0000259" key="6">
    <source>
        <dbReference type="SMART" id="SM01217"/>
    </source>
</evidence>
<organism evidence="7 8">
    <name type="scientific">Kushneria pakistanensis</name>
    <dbReference type="NCBI Taxonomy" id="1508770"/>
    <lineage>
        <taxon>Bacteria</taxon>
        <taxon>Pseudomonadati</taxon>
        <taxon>Pseudomonadota</taxon>
        <taxon>Gammaproteobacteria</taxon>
        <taxon>Oceanospirillales</taxon>
        <taxon>Halomonadaceae</taxon>
        <taxon>Kushneria</taxon>
    </lineage>
</organism>
<dbReference type="InterPro" id="IPR026891">
    <property type="entry name" value="Fn3-like"/>
</dbReference>
<sequence>MRNVTTLIEQMTLEEKAGLCSGDNFWRTKGVERLGIPAINLSDGPHGLRAQGEEQDHLGVNESKPATCFPTAAGLASSWSVDLLEQLGAALGDEAQAEGLHVVLGPGANIKRSPLCGRNFEYFSEDPLLSSHLAAAHIRGTQSRGVGSSLKHFAANNQEHRRMSVDARIDERTLREIYLASFEHAVKEAQPWTVMCAYNRVNGEYCSEHRRLLTDILRDEWGFEGFVVSDWAAVNERVPGLVAGMELEMPASGGERDAQIVAAVREGQLDEAVLDQAVARLLTVFFRAVDARLEDAGFDAEAHHQLARRIARESMVLLQNDGTLPLANEQRVAVIGEFAERPRYQGGGSSHVNATRVEPLLEALETRGASFDYTKGFEIDRDAPDQQLEQDAATAASHADVAVLCLGLPDRHESEGYDRTHLDLPANQLALIEAVTAAQPNTVVVLANGAPIVMPWAGRVSAILEGYLGGQAVGAAVADLLYGEVSPGGKLAETFPQRLEDNPVHLNFPGEGDVVRYGEGIFVGYRYHDTHDVAPLFPFGHGLSYSHFDYANLTLSADTFNGDDQLTVSLDITNSGEREASEIVQLYLSDQTQTVPVAAQALRGFDRVTLAPGATERVEMTLSRRDFCWYDAERADWRLPTGSFEIRVGASSRDIRLTQCLEVRGDKTPLPAIDRNTLLGDLKAHDGAVRILREHLADIAEELPMLNDLMGRGGGDDLMDAMGHYLPLRAMISFSGFTEARLEALLKDLRATASAD</sequence>
<dbReference type="InterPro" id="IPR017853">
    <property type="entry name" value="GH"/>
</dbReference>
<dbReference type="PANTHER" id="PTHR42715:SF10">
    <property type="entry name" value="BETA-GLUCOSIDASE"/>
    <property type="match status" value="1"/>
</dbReference>
<dbReference type="GO" id="GO:0016787">
    <property type="term" value="F:hydrolase activity"/>
    <property type="evidence" value="ECO:0007669"/>
    <property type="project" value="UniProtKB-KW"/>
</dbReference>
<dbReference type="Proteomes" id="UP000604243">
    <property type="component" value="Unassembled WGS sequence"/>
</dbReference>